<dbReference type="EMBL" id="CP010827">
    <property type="protein sequence ID" value="AJI78054.1"/>
    <property type="molecule type" value="Genomic_DNA"/>
</dbReference>
<dbReference type="Proteomes" id="UP000031890">
    <property type="component" value="Chromosome"/>
</dbReference>
<dbReference type="Pfam" id="PF05108">
    <property type="entry name" value="T7SS_ESX1_EccB"/>
    <property type="match status" value="2"/>
</dbReference>
<dbReference type="KEGG" id="csx:CSING_02520"/>
<dbReference type="Gene3D" id="3.30.2390.20">
    <property type="entry name" value="Type VII secretion system EccB, repeat 1 domain"/>
    <property type="match status" value="1"/>
</dbReference>
<dbReference type="InterPro" id="IPR044857">
    <property type="entry name" value="T7SS_EccB_R1"/>
</dbReference>
<keyword evidence="1" id="KW-0472">Membrane</keyword>
<name>A0A0B6EYP9_9CORY</name>
<dbReference type="RefSeq" id="WP_042529374.1">
    <property type="nucleotide sequence ID" value="NZ_CP010827.1"/>
</dbReference>
<evidence type="ECO:0000256" key="1">
    <source>
        <dbReference type="SAM" id="Phobius"/>
    </source>
</evidence>
<dbReference type="HOGENOM" id="CLU_036302_3_1_11"/>
<gene>
    <name evidence="2" type="ORF">CSING_02520</name>
</gene>
<dbReference type="OrthoDB" id="3847604at2"/>
<organism evidence="2 3">
    <name type="scientific">Corynebacterium singulare</name>
    <dbReference type="NCBI Taxonomy" id="161899"/>
    <lineage>
        <taxon>Bacteria</taxon>
        <taxon>Bacillati</taxon>
        <taxon>Actinomycetota</taxon>
        <taxon>Actinomycetes</taxon>
        <taxon>Mycobacteriales</taxon>
        <taxon>Corynebacteriaceae</taxon>
        <taxon>Corynebacterium</taxon>
    </lineage>
</organism>
<proteinExistence type="predicted"/>
<dbReference type="NCBIfam" id="TIGR03919">
    <property type="entry name" value="T7SS_EccB"/>
    <property type="match status" value="1"/>
</dbReference>
<accession>A0A0B6EYP9</accession>
<dbReference type="AlphaFoldDB" id="A0A0B6EYP9"/>
<keyword evidence="1" id="KW-1133">Transmembrane helix</keyword>
<dbReference type="PANTHER" id="PTHR40765">
    <property type="entry name" value="ESX-2 SECRETION SYSTEM ATPASE ECCB2"/>
    <property type="match status" value="1"/>
</dbReference>
<dbReference type="PANTHER" id="PTHR40765:SF2">
    <property type="entry name" value="ESX-2 SECRETION SYSTEM ATPASE ECCB2"/>
    <property type="match status" value="1"/>
</dbReference>
<dbReference type="STRING" id="161899.CSING_02520"/>
<protein>
    <submittedName>
        <fullName evidence="2">Type VII secretion protein EccB, Actinobacterial</fullName>
    </submittedName>
</protein>
<keyword evidence="1" id="KW-0812">Transmembrane</keyword>
<evidence type="ECO:0000313" key="2">
    <source>
        <dbReference type="EMBL" id="AJI78054.1"/>
    </source>
</evidence>
<feature type="transmembrane region" description="Helical" evidence="1">
    <location>
        <begin position="44"/>
        <end position="65"/>
    </location>
</feature>
<sequence>MARALPTTKAQVSGHKFLLRRLEHGLVFGDIRMIHDPLKRRRRALTGGIAAVAFLSLGSGLIAWMQPDPQPGDAPVVRSSEGQLLALVNGTYHPVANLASARLIANEPVEPAAAGESFLEQVSLGTPLGIVDAPNLLAAGTGEEPGWAACLEESTEGENWQSSNRVGTVTVMAHHGVRGFDEEQAAVAESDGTQWLLTGQGRVVLPEATSTQGRVLRRALGMTEDTAVWSVPTELLNAFAELEPLSFPAVPPEILDTGEQLWARTEEGVFAITPTQAEMLVGVGAQRLPAQAQDVAVLSDVPPTFHLPTTRVEFLSPEQGWLCATHHHGAGSAKPVTATVALPGESAAQRFAGLQAGVGVDSGHGYHVVSSTGRRHELAGAAELSSLGLDEPEQVPWEILRLLPEGSALSRAEALKNEHSLLPSGEGK</sequence>
<dbReference type="GO" id="GO:0005576">
    <property type="term" value="C:extracellular region"/>
    <property type="evidence" value="ECO:0007669"/>
    <property type="project" value="TreeGrafter"/>
</dbReference>
<evidence type="ECO:0000313" key="3">
    <source>
        <dbReference type="Proteomes" id="UP000031890"/>
    </source>
</evidence>
<dbReference type="InterPro" id="IPR007795">
    <property type="entry name" value="T7SS_EccB"/>
</dbReference>
<reference evidence="2 3" key="1">
    <citation type="journal article" date="2015" name="Genome Announc.">
        <title>Complete Genome Sequence and Annotation of Corynebacterium singulare DSM 44357, Isolated from a Human Semen Specimen.</title>
        <authorList>
            <person name="Merten M."/>
            <person name="Brinkrolf K."/>
            <person name="Albersmeier A."/>
            <person name="Kutter Y."/>
            <person name="Ruckert C."/>
            <person name="Tauch A."/>
        </authorList>
    </citation>
    <scope>NUCLEOTIDE SEQUENCE [LARGE SCALE GENOMIC DNA]</scope>
    <source>
        <strain evidence="2">IBS B52218</strain>
    </source>
</reference>